<dbReference type="RefSeq" id="XP_064766591.1">
    <property type="nucleotide sequence ID" value="XM_064913334.1"/>
</dbReference>
<proteinExistence type="predicted"/>
<gene>
    <name evidence="2" type="ORF">BZA70DRAFT_282735</name>
</gene>
<sequence length="80" mass="8559">MLLLTPLLLALPLLSPVLADALDDCYADCASAIVAAQDCDSDLSCLCTPSSDFLTYAIGYKLDRAPSTLPASYDPRRISY</sequence>
<organism evidence="2 3">
    <name type="scientific">Myxozyma melibiosi</name>
    <dbReference type="NCBI Taxonomy" id="54550"/>
    <lineage>
        <taxon>Eukaryota</taxon>
        <taxon>Fungi</taxon>
        <taxon>Dikarya</taxon>
        <taxon>Ascomycota</taxon>
        <taxon>Saccharomycotina</taxon>
        <taxon>Lipomycetes</taxon>
        <taxon>Lipomycetales</taxon>
        <taxon>Lipomycetaceae</taxon>
        <taxon>Myxozyma</taxon>
    </lineage>
</organism>
<keyword evidence="3" id="KW-1185">Reference proteome</keyword>
<comment type="caution">
    <text evidence="2">The sequence shown here is derived from an EMBL/GenBank/DDBJ whole genome shotgun (WGS) entry which is preliminary data.</text>
</comment>
<accession>A0ABR1F145</accession>
<evidence type="ECO:0008006" key="4">
    <source>
        <dbReference type="Google" id="ProtNLM"/>
    </source>
</evidence>
<evidence type="ECO:0000313" key="3">
    <source>
        <dbReference type="Proteomes" id="UP001498771"/>
    </source>
</evidence>
<keyword evidence="1" id="KW-0732">Signal</keyword>
<feature type="chain" id="PRO_5046931665" description="Extracellular membrane protein CFEM domain-containing protein" evidence="1">
    <location>
        <begin position="20"/>
        <end position="80"/>
    </location>
</feature>
<dbReference type="EMBL" id="JBBJBU010000011">
    <property type="protein sequence ID" value="KAK7203558.1"/>
    <property type="molecule type" value="Genomic_DNA"/>
</dbReference>
<dbReference type="Proteomes" id="UP001498771">
    <property type="component" value="Unassembled WGS sequence"/>
</dbReference>
<reference evidence="2 3" key="1">
    <citation type="submission" date="2024-03" db="EMBL/GenBank/DDBJ databases">
        <title>Genome-scale model development and genomic sequencing of the oleaginous clade Lipomyces.</title>
        <authorList>
            <consortium name="Lawrence Berkeley National Laboratory"/>
            <person name="Czajka J.J."/>
            <person name="Han Y."/>
            <person name="Kim J."/>
            <person name="Mondo S.J."/>
            <person name="Hofstad B.A."/>
            <person name="Robles A."/>
            <person name="Haridas S."/>
            <person name="Riley R."/>
            <person name="LaButti K."/>
            <person name="Pangilinan J."/>
            <person name="Andreopoulos W."/>
            <person name="Lipzen A."/>
            <person name="Yan J."/>
            <person name="Wang M."/>
            <person name="Ng V."/>
            <person name="Grigoriev I.V."/>
            <person name="Spatafora J.W."/>
            <person name="Magnuson J.K."/>
            <person name="Baker S.E."/>
            <person name="Pomraning K.R."/>
        </authorList>
    </citation>
    <scope>NUCLEOTIDE SEQUENCE [LARGE SCALE GENOMIC DNA]</scope>
    <source>
        <strain evidence="2 3">Phaff 52-87</strain>
    </source>
</reference>
<evidence type="ECO:0000256" key="1">
    <source>
        <dbReference type="SAM" id="SignalP"/>
    </source>
</evidence>
<evidence type="ECO:0000313" key="2">
    <source>
        <dbReference type="EMBL" id="KAK7203558.1"/>
    </source>
</evidence>
<feature type="signal peptide" evidence="1">
    <location>
        <begin position="1"/>
        <end position="19"/>
    </location>
</feature>
<name>A0ABR1F145_9ASCO</name>
<dbReference type="GeneID" id="90038846"/>
<protein>
    <recommendedName>
        <fullName evidence="4">Extracellular membrane protein CFEM domain-containing protein</fullName>
    </recommendedName>
</protein>